<proteinExistence type="inferred from homology"/>
<dbReference type="AlphaFoldDB" id="A0A8H7TB46"/>
<comment type="caution">
    <text evidence="7">The sequence shown here is derived from an EMBL/GenBank/DDBJ whole genome shotgun (WGS) entry which is preliminary data.</text>
</comment>
<keyword evidence="5" id="KW-0560">Oxidoreductase</keyword>
<gene>
    <name evidence="7" type="ORF">IFR04_010214</name>
</gene>
<sequence length="504" mass="55527">MELMSALSGWASSSFQFYDPSQYPSSSNPLYQCPLNAVKELGCLLSPNASIIIPEDDRFAEATSRWTTWKKPNVTIVVEVATEKDIQETVKYANHHDILFLAMSGGHGAISSLGSISNGIEIWMRKMNTVSIAPDGQSATIGGGVLAKEVTDALWAVNKQTVTGFCECTGVLGPLLGGGHGVLQGEYGLLADNLVAARVVLANGTAVTVSSTSYPDLFWGLRGAGHNFGIVTEFTYKIYDVPKDDSWAFETLIYTGDKVEEVYEQINGFPDRGEEDVEVANFSFFAWMPDIDPKAPVIILTFISHTQLPTLTARTLPLHSLLPVFARAGSANYPDLPSVVGMSKNDPACSHAGATILRFPLYLMNYNSSAQRKVYEKFTELTTEYSVLQGSMFLFEGYGQKGVQSVPGERTAFPHRQENLLITPALIYAPNSTLDAIAMQAGKEMRRILNEADGREIHAYVNYAHGDESLSELYGFEEWRQSRLRELKRLYDPKGSFNFYAPVR</sequence>
<dbReference type="PROSITE" id="PS51387">
    <property type="entry name" value="FAD_PCMH"/>
    <property type="match status" value="1"/>
</dbReference>
<keyword evidence="8" id="KW-1185">Reference proteome</keyword>
<organism evidence="7 8">
    <name type="scientific">Cadophora malorum</name>
    <dbReference type="NCBI Taxonomy" id="108018"/>
    <lineage>
        <taxon>Eukaryota</taxon>
        <taxon>Fungi</taxon>
        <taxon>Dikarya</taxon>
        <taxon>Ascomycota</taxon>
        <taxon>Pezizomycotina</taxon>
        <taxon>Leotiomycetes</taxon>
        <taxon>Helotiales</taxon>
        <taxon>Ploettnerulaceae</taxon>
        <taxon>Cadophora</taxon>
    </lineage>
</organism>
<comment type="cofactor">
    <cofactor evidence="1">
        <name>FAD</name>
        <dbReference type="ChEBI" id="CHEBI:57692"/>
    </cofactor>
</comment>
<dbReference type="InterPro" id="IPR016166">
    <property type="entry name" value="FAD-bd_PCMH"/>
</dbReference>
<evidence type="ECO:0000256" key="2">
    <source>
        <dbReference type="ARBA" id="ARBA00005466"/>
    </source>
</evidence>
<dbReference type="PANTHER" id="PTHR42973:SF9">
    <property type="entry name" value="FAD-BINDING PCMH-TYPE DOMAIN-CONTAINING PROTEIN-RELATED"/>
    <property type="match status" value="1"/>
</dbReference>
<dbReference type="Pfam" id="PF01565">
    <property type="entry name" value="FAD_binding_4"/>
    <property type="match status" value="1"/>
</dbReference>
<dbReference type="OrthoDB" id="415825at2759"/>
<evidence type="ECO:0000256" key="4">
    <source>
        <dbReference type="ARBA" id="ARBA00022827"/>
    </source>
</evidence>
<evidence type="ECO:0000256" key="3">
    <source>
        <dbReference type="ARBA" id="ARBA00022630"/>
    </source>
</evidence>
<comment type="similarity">
    <text evidence="2">Belongs to the oxygen-dependent FAD-linked oxidoreductase family.</text>
</comment>
<feature type="domain" description="FAD-binding PCMH-type" evidence="6">
    <location>
        <begin position="70"/>
        <end position="241"/>
    </location>
</feature>
<evidence type="ECO:0000256" key="1">
    <source>
        <dbReference type="ARBA" id="ARBA00001974"/>
    </source>
</evidence>
<dbReference type="EMBL" id="JAFJYH010000179">
    <property type="protein sequence ID" value="KAG4416634.1"/>
    <property type="molecule type" value="Genomic_DNA"/>
</dbReference>
<keyword evidence="4" id="KW-0274">FAD</keyword>
<evidence type="ECO:0000259" key="6">
    <source>
        <dbReference type="PROSITE" id="PS51387"/>
    </source>
</evidence>
<dbReference type="InterPro" id="IPR016169">
    <property type="entry name" value="FAD-bd_PCMH_sub2"/>
</dbReference>
<evidence type="ECO:0000313" key="8">
    <source>
        <dbReference type="Proteomes" id="UP000664132"/>
    </source>
</evidence>
<dbReference type="InterPro" id="IPR012951">
    <property type="entry name" value="BBE"/>
</dbReference>
<protein>
    <recommendedName>
        <fullName evidence="6">FAD-binding PCMH-type domain-containing protein</fullName>
    </recommendedName>
</protein>
<dbReference type="Pfam" id="PF08031">
    <property type="entry name" value="BBE"/>
    <property type="match status" value="1"/>
</dbReference>
<dbReference type="GO" id="GO:0016491">
    <property type="term" value="F:oxidoreductase activity"/>
    <property type="evidence" value="ECO:0007669"/>
    <property type="project" value="UniProtKB-KW"/>
</dbReference>
<evidence type="ECO:0000313" key="7">
    <source>
        <dbReference type="EMBL" id="KAG4416634.1"/>
    </source>
</evidence>
<dbReference type="GO" id="GO:0071949">
    <property type="term" value="F:FAD binding"/>
    <property type="evidence" value="ECO:0007669"/>
    <property type="project" value="InterPro"/>
</dbReference>
<evidence type="ECO:0000256" key="5">
    <source>
        <dbReference type="ARBA" id="ARBA00023002"/>
    </source>
</evidence>
<dbReference type="Proteomes" id="UP000664132">
    <property type="component" value="Unassembled WGS sequence"/>
</dbReference>
<dbReference type="Gene3D" id="3.40.462.20">
    <property type="match status" value="1"/>
</dbReference>
<dbReference type="Gene3D" id="3.30.43.10">
    <property type="entry name" value="Uridine Diphospho-n-acetylenolpyruvylglucosamine Reductase, domain 2"/>
    <property type="match status" value="1"/>
</dbReference>
<name>A0A8H7TB46_9HELO</name>
<dbReference type="InterPro" id="IPR050416">
    <property type="entry name" value="FAD-linked_Oxidoreductase"/>
</dbReference>
<keyword evidence="3" id="KW-0285">Flavoprotein</keyword>
<reference evidence="7" key="1">
    <citation type="submission" date="2021-02" db="EMBL/GenBank/DDBJ databases">
        <title>Genome sequence Cadophora malorum strain M34.</title>
        <authorList>
            <person name="Stefanovic E."/>
            <person name="Vu D."/>
            <person name="Scully C."/>
            <person name="Dijksterhuis J."/>
            <person name="Roader J."/>
            <person name="Houbraken J."/>
        </authorList>
    </citation>
    <scope>NUCLEOTIDE SEQUENCE</scope>
    <source>
        <strain evidence="7">M34</strain>
    </source>
</reference>
<dbReference type="InterPro" id="IPR016167">
    <property type="entry name" value="FAD-bd_PCMH_sub1"/>
</dbReference>
<dbReference type="SUPFAM" id="SSF56176">
    <property type="entry name" value="FAD-binding/transporter-associated domain-like"/>
    <property type="match status" value="1"/>
</dbReference>
<dbReference type="Gene3D" id="3.30.465.10">
    <property type="match status" value="1"/>
</dbReference>
<dbReference type="InterPro" id="IPR036318">
    <property type="entry name" value="FAD-bd_PCMH-like_sf"/>
</dbReference>
<dbReference type="PANTHER" id="PTHR42973">
    <property type="entry name" value="BINDING OXIDOREDUCTASE, PUTATIVE (AFU_ORTHOLOGUE AFUA_1G17690)-RELATED"/>
    <property type="match status" value="1"/>
</dbReference>
<dbReference type="InterPro" id="IPR006094">
    <property type="entry name" value="Oxid_FAD_bind_N"/>
</dbReference>
<accession>A0A8H7TB46</accession>